<keyword evidence="4" id="KW-1185">Reference proteome</keyword>
<evidence type="ECO:0000313" key="4">
    <source>
        <dbReference type="Proteomes" id="UP000031197"/>
    </source>
</evidence>
<protein>
    <recommendedName>
        <fullName evidence="5">Hydrolase</fullName>
    </recommendedName>
</protein>
<proteinExistence type="predicted"/>
<feature type="signal peptide" evidence="2">
    <location>
        <begin position="1"/>
        <end position="23"/>
    </location>
</feature>
<dbReference type="OrthoDB" id="9776279at2"/>
<reference evidence="3 4" key="1">
    <citation type="submission" date="2014-12" db="EMBL/GenBank/DDBJ databases">
        <title>Genome sequencing of Alteromonas marina AD001.</title>
        <authorList>
            <person name="Adrian T.G.S."/>
            <person name="Chan K.G."/>
        </authorList>
    </citation>
    <scope>NUCLEOTIDE SEQUENCE [LARGE SCALE GENOMIC DNA]</scope>
    <source>
        <strain evidence="3 4">AD001</strain>
    </source>
</reference>
<dbReference type="Proteomes" id="UP000031197">
    <property type="component" value="Unassembled WGS sequence"/>
</dbReference>
<dbReference type="EMBL" id="JWLW01000007">
    <property type="protein sequence ID" value="KHT55576.1"/>
    <property type="molecule type" value="Genomic_DNA"/>
</dbReference>
<accession>A0A0B3YLT1</accession>
<evidence type="ECO:0000256" key="2">
    <source>
        <dbReference type="SAM" id="SignalP"/>
    </source>
</evidence>
<evidence type="ECO:0000256" key="1">
    <source>
        <dbReference type="SAM" id="MobiDB-lite"/>
    </source>
</evidence>
<evidence type="ECO:0008006" key="5">
    <source>
        <dbReference type="Google" id="ProtNLM"/>
    </source>
</evidence>
<name>A0A0B3YLT1_9ALTE</name>
<evidence type="ECO:0000313" key="3">
    <source>
        <dbReference type="EMBL" id="KHT55576.1"/>
    </source>
</evidence>
<sequence length="295" mass="32620">MKRHALLLTFALIVSLLPMTAHCDFFTDVKNAYLPGEVKALMVGELEAPIIEVEAKTPLPLGVAIVLTEPFPSSLTLAQGNSLANMLAEKGWNVVISPFNMPVSSTTAKPNGEQDSEILTEGASPSTDTAKVIHPRSNQLTQYLNFETSTTALALQLNALDNYLQNRTGYRMVIAQGMLATAYLSSIETQPDLQPDTFVAISPFWPEETTNNLVIDTIAKASFPVLDLSLSNFNDWETSTTMKRKIRAKNKLKLHYRQVIIPNNSLTFSIKEIEKTPNIQMVANSTIGWTRHLGW</sequence>
<dbReference type="RefSeq" id="WP_039217457.1">
    <property type="nucleotide sequence ID" value="NZ_JWLW01000007.1"/>
</dbReference>
<keyword evidence="2" id="KW-0732">Signal</keyword>
<gene>
    <name evidence="3" type="ORF">RJ41_04315</name>
</gene>
<feature type="chain" id="PRO_5002099779" description="Hydrolase" evidence="2">
    <location>
        <begin position="24"/>
        <end position="295"/>
    </location>
</feature>
<dbReference type="AlphaFoldDB" id="A0A0B3YLT1"/>
<feature type="region of interest" description="Disordered" evidence="1">
    <location>
        <begin position="105"/>
        <end position="129"/>
    </location>
</feature>
<organism evidence="3 4">
    <name type="scientific">Alteromonas marina</name>
    <dbReference type="NCBI Taxonomy" id="203795"/>
    <lineage>
        <taxon>Bacteria</taxon>
        <taxon>Pseudomonadati</taxon>
        <taxon>Pseudomonadota</taxon>
        <taxon>Gammaproteobacteria</taxon>
        <taxon>Alteromonadales</taxon>
        <taxon>Alteromonadaceae</taxon>
        <taxon>Alteromonas/Salinimonas group</taxon>
        <taxon>Alteromonas</taxon>
    </lineage>
</organism>
<comment type="caution">
    <text evidence="3">The sequence shown here is derived from an EMBL/GenBank/DDBJ whole genome shotgun (WGS) entry which is preliminary data.</text>
</comment>